<dbReference type="Gene3D" id="1.25.40.10">
    <property type="entry name" value="Tetratricopeptide repeat domain"/>
    <property type="match status" value="1"/>
</dbReference>
<protein>
    <recommendedName>
        <fullName evidence="4">Tetratricopeptide repeat protein</fullName>
    </recommendedName>
</protein>
<comment type="caution">
    <text evidence="2">The sequence shown here is derived from an EMBL/GenBank/DDBJ whole genome shotgun (WGS) entry which is preliminary data.</text>
</comment>
<dbReference type="EMBL" id="SGIS01000011">
    <property type="protein sequence ID" value="RZF64838.1"/>
    <property type="molecule type" value="Genomic_DNA"/>
</dbReference>
<dbReference type="SUPFAM" id="SSF48452">
    <property type="entry name" value="TPR-like"/>
    <property type="match status" value="1"/>
</dbReference>
<evidence type="ECO:0000313" key="3">
    <source>
        <dbReference type="Proteomes" id="UP000292085"/>
    </source>
</evidence>
<organism evidence="2 3">
    <name type="scientific">Sphingomonas populi</name>
    <dbReference type="NCBI Taxonomy" id="2484750"/>
    <lineage>
        <taxon>Bacteria</taxon>
        <taxon>Pseudomonadati</taxon>
        <taxon>Pseudomonadota</taxon>
        <taxon>Alphaproteobacteria</taxon>
        <taxon>Sphingomonadales</taxon>
        <taxon>Sphingomonadaceae</taxon>
        <taxon>Sphingomonas</taxon>
    </lineage>
</organism>
<dbReference type="OrthoDB" id="7572400at2"/>
<dbReference type="InterPro" id="IPR011990">
    <property type="entry name" value="TPR-like_helical_dom_sf"/>
</dbReference>
<dbReference type="AlphaFoldDB" id="A0A4V2DDF8"/>
<evidence type="ECO:0000256" key="1">
    <source>
        <dbReference type="SAM" id="SignalP"/>
    </source>
</evidence>
<keyword evidence="3" id="KW-1185">Reference proteome</keyword>
<reference evidence="2 3" key="1">
    <citation type="submission" date="2019-02" db="EMBL/GenBank/DDBJ databases">
        <authorList>
            <person name="Li Y."/>
        </authorList>
    </citation>
    <scope>NUCLEOTIDE SEQUENCE [LARGE SCALE GENOMIC DNA]</scope>
    <source>
        <strain evidence="2 3">3-7</strain>
    </source>
</reference>
<keyword evidence="1" id="KW-0732">Signal</keyword>
<evidence type="ECO:0000313" key="2">
    <source>
        <dbReference type="EMBL" id="RZF64838.1"/>
    </source>
</evidence>
<evidence type="ECO:0008006" key="4">
    <source>
        <dbReference type="Google" id="ProtNLM"/>
    </source>
</evidence>
<feature type="signal peptide" evidence="1">
    <location>
        <begin position="1"/>
        <end position="19"/>
    </location>
</feature>
<accession>A0A4V2DDF8</accession>
<feature type="chain" id="PRO_5020438837" description="Tetratricopeptide repeat protein" evidence="1">
    <location>
        <begin position="20"/>
        <end position="102"/>
    </location>
</feature>
<sequence length="102" mass="10636">MIALALLVAAPLSAVPAVAAPANIGTISTLEAVASVNPNDGGTAIELAQAYLRADRPGEAMNHYRRALALDNVMLETRFGDAIWSHTVARQALKTVTALSAR</sequence>
<name>A0A4V2DDF8_9SPHN</name>
<proteinExistence type="predicted"/>
<gene>
    <name evidence="2" type="ORF">EWE75_09355</name>
</gene>
<dbReference type="Proteomes" id="UP000292085">
    <property type="component" value="Unassembled WGS sequence"/>
</dbReference>